<dbReference type="GeneID" id="77729205"/>
<dbReference type="InterPro" id="IPR006636">
    <property type="entry name" value="STI1_HS-bd"/>
</dbReference>
<dbReference type="EMBL" id="JAKWFO010000008">
    <property type="protein sequence ID" value="KAI9633571.1"/>
    <property type="molecule type" value="Genomic_DNA"/>
</dbReference>
<dbReference type="InterPro" id="IPR029071">
    <property type="entry name" value="Ubiquitin-like_domsf"/>
</dbReference>
<dbReference type="SMART" id="SM00165">
    <property type="entry name" value="UBA"/>
    <property type="match status" value="2"/>
</dbReference>
<dbReference type="PROSITE" id="PS50053">
    <property type="entry name" value="UBIQUITIN_2"/>
    <property type="match status" value="1"/>
</dbReference>
<name>A0AA38LU96_9TREE</name>
<feature type="domain" description="UBA" evidence="7">
    <location>
        <begin position="376"/>
        <end position="417"/>
    </location>
</feature>
<dbReference type="InterPro" id="IPR036353">
    <property type="entry name" value="XPC-bd_sf"/>
</dbReference>
<dbReference type="GO" id="GO:0005654">
    <property type="term" value="C:nucleoplasm"/>
    <property type="evidence" value="ECO:0007669"/>
    <property type="project" value="TreeGrafter"/>
</dbReference>
<dbReference type="Pfam" id="PF00627">
    <property type="entry name" value="UBA"/>
    <property type="match status" value="2"/>
</dbReference>
<dbReference type="FunFam" id="1.10.8.10:FF:000002">
    <property type="entry name" value="UV excision repair protein RAD23 homolog"/>
    <property type="match status" value="1"/>
</dbReference>
<dbReference type="InterPro" id="IPR004806">
    <property type="entry name" value="Rad23"/>
</dbReference>
<dbReference type="GO" id="GO:0031593">
    <property type="term" value="F:polyubiquitin modification-dependent protein binding"/>
    <property type="evidence" value="ECO:0007669"/>
    <property type="project" value="UniProtKB-UniRule"/>
</dbReference>
<proteinExistence type="inferred from homology"/>
<dbReference type="GO" id="GO:0043130">
    <property type="term" value="F:ubiquitin binding"/>
    <property type="evidence" value="ECO:0007669"/>
    <property type="project" value="UniProtKB-UniRule"/>
</dbReference>
<keyword evidence="5" id="KW-0963">Cytoplasm</keyword>
<gene>
    <name evidence="9" type="ORF">MKK02DRAFT_38227</name>
</gene>
<evidence type="ECO:0000256" key="5">
    <source>
        <dbReference type="RuleBase" id="RU367049"/>
    </source>
</evidence>
<feature type="compositionally biased region" description="Low complexity" evidence="6">
    <location>
        <begin position="211"/>
        <end position="224"/>
    </location>
</feature>
<dbReference type="CDD" id="cd14281">
    <property type="entry name" value="UBA2_Rad23_like"/>
    <property type="match status" value="1"/>
</dbReference>
<evidence type="ECO:0000259" key="7">
    <source>
        <dbReference type="PROSITE" id="PS50030"/>
    </source>
</evidence>
<dbReference type="InterPro" id="IPR015940">
    <property type="entry name" value="UBA"/>
</dbReference>
<dbReference type="CDD" id="cd01805">
    <property type="entry name" value="Ubl_Rad23"/>
    <property type="match status" value="1"/>
</dbReference>
<dbReference type="SUPFAM" id="SSF46934">
    <property type="entry name" value="UBA-like"/>
    <property type="match status" value="2"/>
</dbReference>
<dbReference type="GO" id="GO:0006289">
    <property type="term" value="P:nucleotide-excision repair"/>
    <property type="evidence" value="ECO:0007669"/>
    <property type="project" value="UniProtKB-UniRule"/>
</dbReference>
<reference evidence="9" key="1">
    <citation type="journal article" date="2022" name="G3 (Bethesda)">
        <title>High quality genome of the basidiomycete yeast Dioszegia hungarica PDD-24b-2 isolated from cloud water.</title>
        <authorList>
            <person name="Jarrige D."/>
            <person name="Haridas S."/>
            <person name="Bleykasten-Grosshans C."/>
            <person name="Joly M."/>
            <person name="Nadalig T."/>
            <person name="Sancelme M."/>
            <person name="Vuilleumier S."/>
            <person name="Grigoriev I.V."/>
            <person name="Amato P."/>
            <person name="Bringel F."/>
        </authorList>
    </citation>
    <scope>NUCLEOTIDE SEQUENCE</scope>
    <source>
        <strain evidence="9">PDD-24b-2</strain>
    </source>
</reference>
<dbReference type="GO" id="GO:0043161">
    <property type="term" value="P:proteasome-mediated ubiquitin-dependent protein catabolic process"/>
    <property type="evidence" value="ECO:0007669"/>
    <property type="project" value="UniProtKB-UniRule"/>
</dbReference>
<comment type="caution">
    <text evidence="9">The sequence shown here is derived from an EMBL/GenBank/DDBJ whole genome shotgun (WGS) entry which is preliminary data.</text>
</comment>
<evidence type="ECO:0000313" key="9">
    <source>
        <dbReference type="EMBL" id="KAI9633571.1"/>
    </source>
</evidence>
<dbReference type="InterPro" id="IPR000626">
    <property type="entry name" value="Ubiquitin-like_dom"/>
</dbReference>
<keyword evidence="2 5" id="KW-0227">DNA damage</keyword>
<dbReference type="SMART" id="SM00727">
    <property type="entry name" value="STI1"/>
    <property type="match status" value="1"/>
</dbReference>
<dbReference type="PRINTS" id="PR01839">
    <property type="entry name" value="RAD23PROTEIN"/>
</dbReference>
<evidence type="ECO:0000259" key="8">
    <source>
        <dbReference type="PROSITE" id="PS50053"/>
    </source>
</evidence>
<feature type="region of interest" description="Disordered" evidence="6">
    <location>
        <begin position="205"/>
        <end position="224"/>
    </location>
</feature>
<dbReference type="RefSeq" id="XP_052943348.1">
    <property type="nucleotide sequence ID" value="XM_053090000.1"/>
</dbReference>
<evidence type="ECO:0000256" key="1">
    <source>
        <dbReference type="ARBA" id="ARBA00022737"/>
    </source>
</evidence>
<dbReference type="AlphaFoldDB" id="A0AA38LU96"/>
<dbReference type="GO" id="GO:0005829">
    <property type="term" value="C:cytosol"/>
    <property type="evidence" value="ECO:0007669"/>
    <property type="project" value="TreeGrafter"/>
</dbReference>
<evidence type="ECO:0000256" key="2">
    <source>
        <dbReference type="ARBA" id="ARBA00022763"/>
    </source>
</evidence>
<feature type="domain" description="UBA" evidence="7">
    <location>
        <begin position="152"/>
        <end position="192"/>
    </location>
</feature>
<dbReference type="FunFam" id="1.10.8.10:FF:000003">
    <property type="entry name" value="UV excision repair protein RAD23 homolog"/>
    <property type="match status" value="1"/>
</dbReference>
<evidence type="ECO:0000313" key="10">
    <source>
        <dbReference type="Proteomes" id="UP001164286"/>
    </source>
</evidence>
<keyword evidence="1" id="KW-0677">Repeat</keyword>
<dbReference type="GO" id="GO:0003684">
    <property type="term" value="F:damaged DNA binding"/>
    <property type="evidence" value="ECO:0007669"/>
    <property type="project" value="UniProtKB-UniRule"/>
</dbReference>
<comment type="function">
    <text evidence="5">Multiubiquitin chain receptor involved in modulation of proteasomal degradation. Involved in nucleotide excision repair.</text>
</comment>
<feature type="domain" description="Ubiquitin-like" evidence="8">
    <location>
        <begin position="2"/>
        <end position="77"/>
    </location>
</feature>
<accession>A0AA38LU96</accession>
<dbReference type="InterPro" id="IPR009060">
    <property type="entry name" value="UBA-like_sf"/>
</dbReference>
<dbReference type="GO" id="GO:0070628">
    <property type="term" value="F:proteasome binding"/>
    <property type="evidence" value="ECO:0007669"/>
    <property type="project" value="TreeGrafter"/>
</dbReference>
<evidence type="ECO:0000256" key="6">
    <source>
        <dbReference type="SAM" id="MobiDB-lite"/>
    </source>
</evidence>
<comment type="subcellular location">
    <subcellularLocation>
        <location evidence="5">Nucleus</location>
    </subcellularLocation>
    <subcellularLocation>
        <location evidence="5">Cytoplasm</location>
    </subcellularLocation>
</comment>
<comment type="similarity">
    <text evidence="5">Belongs to the RAD23 family.</text>
</comment>
<dbReference type="Gene3D" id="1.10.10.540">
    <property type="entry name" value="XPC-binding domain"/>
    <property type="match status" value="1"/>
</dbReference>
<dbReference type="FunFam" id="3.10.20.90:FF:000254">
    <property type="entry name" value="UV excision repair protein Rad23"/>
    <property type="match status" value="1"/>
</dbReference>
<dbReference type="SMART" id="SM00213">
    <property type="entry name" value="UBQ"/>
    <property type="match status" value="1"/>
</dbReference>
<keyword evidence="4 5" id="KW-0539">Nucleus</keyword>
<dbReference type="PROSITE" id="PS50030">
    <property type="entry name" value="UBA"/>
    <property type="match status" value="2"/>
</dbReference>
<dbReference type="Pfam" id="PF09280">
    <property type="entry name" value="XPC-binding"/>
    <property type="match status" value="1"/>
</dbReference>
<keyword evidence="10" id="KW-1185">Reference proteome</keyword>
<evidence type="ECO:0000256" key="4">
    <source>
        <dbReference type="ARBA" id="ARBA00023242"/>
    </source>
</evidence>
<keyword evidence="3 5" id="KW-0234">DNA repair</keyword>
<dbReference type="PANTHER" id="PTHR10621">
    <property type="entry name" value="UV EXCISION REPAIR PROTEIN RAD23"/>
    <property type="match status" value="1"/>
</dbReference>
<protein>
    <recommendedName>
        <fullName evidence="5">UV excision repair protein RAD23</fullName>
    </recommendedName>
</protein>
<dbReference type="Proteomes" id="UP001164286">
    <property type="component" value="Unassembled WGS sequence"/>
</dbReference>
<dbReference type="Pfam" id="PF00240">
    <property type="entry name" value="ubiquitin"/>
    <property type="match status" value="1"/>
</dbReference>
<dbReference type="PANTHER" id="PTHR10621:SF0">
    <property type="entry name" value="UV EXCISION REPAIR PROTEIN RAD23"/>
    <property type="match status" value="1"/>
</dbReference>
<dbReference type="Gene3D" id="3.10.20.90">
    <property type="entry name" value="Phosphatidylinositol 3-kinase Catalytic Subunit, Chain A, domain 1"/>
    <property type="match status" value="1"/>
</dbReference>
<organism evidence="9 10">
    <name type="scientific">Dioszegia hungarica</name>
    <dbReference type="NCBI Taxonomy" id="4972"/>
    <lineage>
        <taxon>Eukaryota</taxon>
        <taxon>Fungi</taxon>
        <taxon>Dikarya</taxon>
        <taxon>Basidiomycota</taxon>
        <taxon>Agaricomycotina</taxon>
        <taxon>Tremellomycetes</taxon>
        <taxon>Tremellales</taxon>
        <taxon>Bulleribasidiaceae</taxon>
        <taxon>Dioszegia</taxon>
    </lineage>
</organism>
<dbReference type="Gene3D" id="1.10.8.10">
    <property type="entry name" value="DNA helicase RuvA subunit, C-terminal domain"/>
    <property type="match status" value="2"/>
</dbReference>
<sequence length="422" mass="41488">MVKITFKTVQNKLFTIDAEDSETVTDLKKKIQESQTFPVENQKLIYSGKILQDGATVASLKIKEKDFLVVMVSKPKAAPAPAPAAAAAAPAPAAPSAPAPAASEAPAAAAPAASAPSTEAAAPAAPAAPAAADAAPAAGGGASQGGSFVTGDVLQQAIASMVEMGFERDQVQRALRASFNNPDRAVEYLMNGNIPDVAGGGFGGGGGGGAQAAPAPAAPAAAPSSILPQPPAAAAPAPAAAAPSGAAGSAENLFAAAEAAMNRDRGGGAVPAGAAAGAAAAAGRGGAAPGGMDPAAFAALAANPQMAAIRNAVQENPALIQPLLQHLASANPQLAAMIAQHPEALYELLGGGDMGDDDEEYPGGAGGNQVMQVDLSPDEVAAVERLEGLGFPRQAVLQAYLLCDKNEELAANFLFDAGDEDM</sequence>
<dbReference type="InterPro" id="IPR015360">
    <property type="entry name" value="XPC-bd"/>
</dbReference>
<dbReference type="SUPFAM" id="SSF54236">
    <property type="entry name" value="Ubiquitin-like"/>
    <property type="match status" value="1"/>
</dbReference>
<dbReference type="SUPFAM" id="SSF101238">
    <property type="entry name" value="XPC-binding domain"/>
    <property type="match status" value="1"/>
</dbReference>
<evidence type="ECO:0000256" key="3">
    <source>
        <dbReference type="ARBA" id="ARBA00023204"/>
    </source>
</evidence>